<dbReference type="OrthoDB" id="7835439at2"/>
<dbReference type="AlphaFoldDB" id="A0A285SSU6"/>
<proteinExistence type="predicted"/>
<feature type="chain" id="PRO_5011522566" description="Beta-barrel assembly machine subunit BamF" evidence="2">
    <location>
        <begin position="38"/>
        <end position="239"/>
    </location>
</feature>
<evidence type="ECO:0000256" key="2">
    <source>
        <dbReference type="SAM" id="SignalP"/>
    </source>
</evidence>
<dbReference type="RefSeq" id="WP_067220574.1">
    <property type="nucleotide sequence ID" value="NZ_JAJGNR010000002.1"/>
</dbReference>
<dbReference type="PROSITE" id="PS51257">
    <property type="entry name" value="PROKAR_LIPOPROTEIN"/>
    <property type="match status" value="1"/>
</dbReference>
<evidence type="ECO:0000256" key="1">
    <source>
        <dbReference type="SAM" id="MobiDB-lite"/>
    </source>
</evidence>
<reference evidence="3 4" key="1">
    <citation type="submission" date="2017-08" db="EMBL/GenBank/DDBJ databases">
        <authorList>
            <person name="de Groot N.N."/>
        </authorList>
    </citation>
    <scope>NUCLEOTIDE SEQUENCE [LARGE SCALE GENOMIC DNA]</scope>
    <source>
        <strain evidence="3 4">USBA 352</strain>
    </source>
</reference>
<dbReference type="STRING" id="538381.GCA_001696535_02556"/>
<evidence type="ECO:0008006" key="5">
    <source>
        <dbReference type="Google" id="ProtNLM"/>
    </source>
</evidence>
<protein>
    <recommendedName>
        <fullName evidence="5">Beta-barrel assembly machine subunit BamF</fullName>
    </recommendedName>
</protein>
<accession>A0A285SSU6</accession>
<gene>
    <name evidence="3" type="ORF">SAMN05421512_10627</name>
</gene>
<dbReference type="Proteomes" id="UP000219331">
    <property type="component" value="Unassembled WGS sequence"/>
</dbReference>
<sequence>MSRRPWTATTLRHAGRRGRALLLASAAALVLAGCQHGADGFNDGSSNDEAPDVAMVRKLMEGLGAVDARSEQKIEYAPRAPLAMPTKMTDLPQPEEKKEIANWPEQGETDLQRIQQAYRETRDIDERGRSDIYQSRGIKELATGSQNRNIQQEIQLENRLEDARMKPNELNQRVGVARKETAVLDENGNPVRRYLIEPPVTYSTPAAGAPLPQVGKVDDQPKVTDMERLMSGQSARTLR</sequence>
<feature type="signal peptide" evidence="2">
    <location>
        <begin position="1"/>
        <end position="37"/>
    </location>
</feature>
<dbReference type="EMBL" id="OBML01000006">
    <property type="protein sequence ID" value="SOC09386.1"/>
    <property type="molecule type" value="Genomic_DNA"/>
</dbReference>
<keyword evidence="4" id="KW-1185">Reference proteome</keyword>
<organism evidence="3 4">
    <name type="scientific">Stappia indica</name>
    <dbReference type="NCBI Taxonomy" id="538381"/>
    <lineage>
        <taxon>Bacteria</taxon>
        <taxon>Pseudomonadati</taxon>
        <taxon>Pseudomonadota</taxon>
        <taxon>Alphaproteobacteria</taxon>
        <taxon>Hyphomicrobiales</taxon>
        <taxon>Stappiaceae</taxon>
        <taxon>Stappia</taxon>
    </lineage>
</organism>
<name>A0A285SSU6_9HYPH</name>
<evidence type="ECO:0000313" key="3">
    <source>
        <dbReference type="EMBL" id="SOC09386.1"/>
    </source>
</evidence>
<evidence type="ECO:0000313" key="4">
    <source>
        <dbReference type="Proteomes" id="UP000219331"/>
    </source>
</evidence>
<keyword evidence="2" id="KW-0732">Signal</keyword>
<feature type="region of interest" description="Disordered" evidence="1">
    <location>
        <begin position="203"/>
        <end position="222"/>
    </location>
</feature>